<evidence type="ECO:0000313" key="9">
    <source>
        <dbReference type="EMBL" id="KAK9709905.1"/>
    </source>
</evidence>
<evidence type="ECO:0000256" key="2">
    <source>
        <dbReference type="ARBA" id="ARBA00004673"/>
    </source>
</evidence>
<comment type="caution">
    <text evidence="9">The sequence shown here is derived from an EMBL/GenBank/DDBJ whole genome shotgun (WGS) entry which is preliminary data.</text>
</comment>
<evidence type="ECO:0000256" key="7">
    <source>
        <dbReference type="ARBA" id="ARBA00023128"/>
    </source>
</evidence>
<keyword evidence="4" id="KW-0812">Transmembrane</keyword>
<dbReference type="PANTHER" id="PTHR48416">
    <property type="entry name" value="CYTOCHROME C OXIDASE SUBUNIT 6C"/>
    <property type="match status" value="1"/>
</dbReference>
<comment type="similarity">
    <text evidence="3">Belongs to the cytochrome c oxidase subunit 6c family.</text>
</comment>
<dbReference type="GO" id="GO:0005743">
    <property type="term" value="C:mitochondrial inner membrane"/>
    <property type="evidence" value="ECO:0007669"/>
    <property type="project" value="UniProtKB-SubCell"/>
</dbReference>
<keyword evidence="5" id="KW-0999">Mitochondrion inner membrane</keyword>
<keyword evidence="7" id="KW-0496">Mitochondrion</keyword>
<evidence type="ECO:0000256" key="4">
    <source>
        <dbReference type="ARBA" id="ARBA00022692"/>
    </source>
</evidence>
<dbReference type="Proteomes" id="UP001458880">
    <property type="component" value="Unassembled WGS sequence"/>
</dbReference>
<dbReference type="InterPro" id="IPR037169">
    <property type="entry name" value="Cytochrome_c_oxidase_VIc_sf"/>
</dbReference>
<accession>A0AAW1JYM2</accession>
<keyword evidence="10" id="KW-1185">Reference proteome</keyword>
<dbReference type="PANTHER" id="PTHR48416:SF1">
    <property type="entry name" value="CYTOCHROME C OXIDASE SUBUNIT 6C"/>
    <property type="match status" value="1"/>
</dbReference>
<sequence>MVLANPLISDLSKMSGAVAKTAKPVLRGLLQNQIKKNLIVGISLCIAAGILMKVGINDPQKARYAEFYKSYDIDKDFVRIKNLGLFESCGASD</sequence>
<dbReference type="AlphaFoldDB" id="A0AAW1JYM2"/>
<dbReference type="SUPFAM" id="SSF81415">
    <property type="entry name" value="Mitochondrial cytochrome c oxidase subunit VIc"/>
    <property type="match status" value="1"/>
</dbReference>
<dbReference type="CDD" id="cd22901">
    <property type="entry name" value="CcO_VIc"/>
    <property type="match status" value="1"/>
</dbReference>
<keyword evidence="6" id="KW-1133">Transmembrane helix</keyword>
<dbReference type="Gene3D" id="4.10.93.10">
    <property type="entry name" value="Mitochondrial cytochrome c oxidase subunit VIc/VIIs"/>
    <property type="match status" value="1"/>
</dbReference>
<evidence type="ECO:0000256" key="6">
    <source>
        <dbReference type="ARBA" id="ARBA00022989"/>
    </source>
</evidence>
<gene>
    <name evidence="9" type="ORF">QE152_g26333</name>
</gene>
<evidence type="ECO:0000256" key="8">
    <source>
        <dbReference type="ARBA" id="ARBA00023136"/>
    </source>
</evidence>
<reference evidence="9 10" key="1">
    <citation type="journal article" date="2024" name="BMC Genomics">
        <title>De novo assembly and annotation of Popillia japonica's genome with initial clues to its potential as an invasive pest.</title>
        <authorList>
            <person name="Cucini C."/>
            <person name="Boschi S."/>
            <person name="Funari R."/>
            <person name="Cardaioli E."/>
            <person name="Iannotti N."/>
            <person name="Marturano G."/>
            <person name="Paoli F."/>
            <person name="Bruttini M."/>
            <person name="Carapelli A."/>
            <person name="Frati F."/>
            <person name="Nardi F."/>
        </authorList>
    </citation>
    <scope>NUCLEOTIDE SEQUENCE [LARGE SCALE GENOMIC DNA]</scope>
    <source>
        <strain evidence="9">DMR45628</strain>
    </source>
</reference>
<name>A0AAW1JYM2_POPJA</name>
<dbReference type="EMBL" id="JASPKY010000300">
    <property type="protein sequence ID" value="KAK9709905.1"/>
    <property type="molecule type" value="Genomic_DNA"/>
</dbReference>
<dbReference type="InterPro" id="IPR051389">
    <property type="entry name" value="Cytochrome_c_oxidase_VIc"/>
</dbReference>
<keyword evidence="8" id="KW-0472">Membrane</keyword>
<dbReference type="Pfam" id="PF02937">
    <property type="entry name" value="COX6C"/>
    <property type="match status" value="1"/>
</dbReference>
<evidence type="ECO:0000256" key="1">
    <source>
        <dbReference type="ARBA" id="ARBA00004434"/>
    </source>
</evidence>
<dbReference type="InterPro" id="IPR034884">
    <property type="entry name" value="Cytochrome_c_oxidase_VIc/VIIs"/>
</dbReference>
<organism evidence="9 10">
    <name type="scientific">Popillia japonica</name>
    <name type="common">Japanese beetle</name>
    <dbReference type="NCBI Taxonomy" id="7064"/>
    <lineage>
        <taxon>Eukaryota</taxon>
        <taxon>Metazoa</taxon>
        <taxon>Ecdysozoa</taxon>
        <taxon>Arthropoda</taxon>
        <taxon>Hexapoda</taxon>
        <taxon>Insecta</taxon>
        <taxon>Pterygota</taxon>
        <taxon>Neoptera</taxon>
        <taxon>Endopterygota</taxon>
        <taxon>Coleoptera</taxon>
        <taxon>Polyphaga</taxon>
        <taxon>Scarabaeiformia</taxon>
        <taxon>Scarabaeidae</taxon>
        <taxon>Rutelinae</taxon>
        <taxon>Popillia</taxon>
    </lineage>
</organism>
<evidence type="ECO:0000313" key="10">
    <source>
        <dbReference type="Proteomes" id="UP001458880"/>
    </source>
</evidence>
<comment type="pathway">
    <text evidence="2">Energy metabolism; oxidative phosphorylation.</text>
</comment>
<evidence type="ECO:0000256" key="5">
    <source>
        <dbReference type="ARBA" id="ARBA00022792"/>
    </source>
</evidence>
<evidence type="ECO:0000256" key="3">
    <source>
        <dbReference type="ARBA" id="ARBA00007204"/>
    </source>
</evidence>
<protein>
    <submittedName>
        <fullName evidence="9">Cytochrome c oxidase subunit VIc</fullName>
    </submittedName>
</protein>
<comment type="subcellular location">
    <subcellularLocation>
        <location evidence="1">Mitochondrion inner membrane</location>
        <topology evidence="1">Single-pass membrane protein</topology>
    </subcellularLocation>
</comment>
<proteinExistence type="inferred from homology"/>